<dbReference type="AlphaFoldDB" id="A0A401U451"/>
<reference evidence="2 3" key="1">
    <citation type="journal article" date="2018" name="Nat. Ecol. Evol.">
        <title>Shark genomes provide insights into elasmobranch evolution and the origin of vertebrates.</title>
        <authorList>
            <person name="Hara Y"/>
            <person name="Yamaguchi K"/>
            <person name="Onimaru K"/>
            <person name="Kadota M"/>
            <person name="Koyanagi M"/>
            <person name="Keeley SD"/>
            <person name="Tatsumi K"/>
            <person name="Tanaka K"/>
            <person name="Motone F"/>
            <person name="Kageyama Y"/>
            <person name="Nozu R"/>
            <person name="Adachi N"/>
            <person name="Nishimura O"/>
            <person name="Nakagawa R"/>
            <person name="Tanegashima C"/>
            <person name="Kiyatake I"/>
            <person name="Matsumoto R"/>
            <person name="Murakumo K"/>
            <person name="Nishida K"/>
            <person name="Terakita A"/>
            <person name="Kuratani S"/>
            <person name="Sato K"/>
            <person name="Hyodo S Kuraku.S."/>
        </authorList>
    </citation>
    <scope>NUCLEOTIDE SEQUENCE [LARGE SCALE GENOMIC DNA]</scope>
</reference>
<proteinExistence type="predicted"/>
<feature type="region of interest" description="Disordered" evidence="1">
    <location>
        <begin position="120"/>
        <end position="148"/>
    </location>
</feature>
<dbReference type="Proteomes" id="UP000287033">
    <property type="component" value="Unassembled WGS sequence"/>
</dbReference>
<evidence type="ECO:0000313" key="3">
    <source>
        <dbReference type="Proteomes" id="UP000287033"/>
    </source>
</evidence>
<protein>
    <submittedName>
        <fullName evidence="2">Uncharacterized protein</fullName>
    </submittedName>
</protein>
<keyword evidence="3" id="KW-1185">Reference proteome</keyword>
<organism evidence="2 3">
    <name type="scientific">Chiloscyllium punctatum</name>
    <name type="common">Brownbanded bambooshark</name>
    <name type="synonym">Hemiscyllium punctatum</name>
    <dbReference type="NCBI Taxonomy" id="137246"/>
    <lineage>
        <taxon>Eukaryota</taxon>
        <taxon>Metazoa</taxon>
        <taxon>Chordata</taxon>
        <taxon>Craniata</taxon>
        <taxon>Vertebrata</taxon>
        <taxon>Chondrichthyes</taxon>
        <taxon>Elasmobranchii</taxon>
        <taxon>Galeomorphii</taxon>
        <taxon>Galeoidea</taxon>
        <taxon>Orectolobiformes</taxon>
        <taxon>Hemiscylliidae</taxon>
        <taxon>Chiloscyllium</taxon>
    </lineage>
</organism>
<comment type="caution">
    <text evidence="2">The sequence shown here is derived from an EMBL/GenBank/DDBJ whole genome shotgun (WGS) entry which is preliminary data.</text>
</comment>
<accession>A0A401U451</accession>
<sequence>AIGVAAVVEDDAARPQAQRVVEVGDRDVVLALVVIGRAAQIVDGSAGLEAQRLGRVRNHLRVVALLVPADRTPEMNGRELLTGKHLQRDDLGTGVDHLIGGRCVGRTERAELGVRLCDTGRRRQHGSKQAGDQEQAAHRLSQRGEPSR</sequence>
<evidence type="ECO:0000313" key="2">
    <source>
        <dbReference type="EMBL" id="GCC49662.1"/>
    </source>
</evidence>
<evidence type="ECO:0000256" key="1">
    <source>
        <dbReference type="SAM" id="MobiDB-lite"/>
    </source>
</evidence>
<feature type="non-terminal residue" evidence="2">
    <location>
        <position position="1"/>
    </location>
</feature>
<name>A0A401U451_CHIPU</name>
<dbReference type="EMBL" id="BEZZ01273167">
    <property type="protein sequence ID" value="GCC49662.1"/>
    <property type="molecule type" value="Genomic_DNA"/>
</dbReference>
<gene>
    <name evidence="2" type="ORF">chiPu_0033818</name>
</gene>